<dbReference type="InterPro" id="IPR051706">
    <property type="entry name" value="Glycosyltransferase_domain"/>
</dbReference>
<dbReference type="EMBL" id="MN740022">
    <property type="protein sequence ID" value="QHT84670.1"/>
    <property type="molecule type" value="Genomic_DNA"/>
</dbReference>
<dbReference type="InterPro" id="IPR007577">
    <property type="entry name" value="GlycoTrfase_DXD_sugar-bd_CS"/>
</dbReference>
<keyword evidence="1" id="KW-0808">Transferase</keyword>
<sequence>MHTIILLIILFILVLMYYFKYNKNNQEHFELNQNIPKVIYLTYKTKDIPESVINKFKQVYPDYEIKIYDNNDCIDFLNKEFGQEYVDIFNFIKDGPIKADFWRVCILYKYGGIYSDVDVVPVKNVNEILLPDTTFLTCICSFFNNITPHFIVSAPNNIVLKMCIDKYMEFYRTKKEYTYWGWSIMHVMKPILCKLLNKCVDKDGVYYDDNKNQYQFLQEVSNFKFTDLFHLIKLYHRLTNLGSGMHCEYDNKIILYNKNENYSNHGF</sequence>
<accession>A0A6C0HW79</accession>
<dbReference type="Pfam" id="PF04488">
    <property type="entry name" value="Gly_transf_sug"/>
    <property type="match status" value="1"/>
</dbReference>
<evidence type="ECO:0000313" key="2">
    <source>
        <dbReference type="EMBL" id="QHT84670.1"/>
    </source>
</evidence>
<evidence type="ECO:0000256" key="1">
    <source>
        <dbReference type="ARBA" id="ARBA00022679"/>
    </source>
</evidence>
<protein>
    <recommendedName>
        <fullName evidence="3">Alpha 1,4-glycosyltransferase domain-containing protein</fullName>
    </recommendedName>
</protein>
<dbReference type="GO" id="GO:0000030">
    <property type="term" value="F:mannosyltransferase activity"/>
    <property type="evidence" value="ECO:0007669"/>
    <property type="project" value="TreeGrafter"/>
</dbReference>
<organism evidence="2">
    <name type="scientific">viral metagenome</name>
    <dbReference type="NCBI Taxonomy" id="1070528"/>
    <lineage>
        <taxon>unclassified sequences</taxon>
        <taxon>metagenomes</taxon>
        <taxon>organismal metagenomes</taxon>
    </lineage>
</organism>
<proteinExistence type="predicted"/>
<dbReference type="InterPro" id="IPR029044">
    <property type="entry name" value="Nucleotide-diphossugar_trans"/>
</dbReference>
<dbReference type="PANTHER" id="PTHR32385:SF15">
    <property type="entry name" value="INOSITOL PHOSPHOCERAMIDE MANNOSYLTRANSFERASE 1"/>
    <property type="match status" value="1"/>
</dbReference>
<dbReference type="AlphaFoldDB" id="A0A6C0HW79"/>
<reference evidence="2" key="1">
    <citation type="journal article" date="2020" name="Nature">
        <title>Giant virus diversity and host interactions through global metagenomics.</title>
        <authorList>
            <person name="Schulz F."/>
            <person name="Roux S."/>
            <person name="Paez-Espino D."/>
            <person name="Jungbluth S."/>
            <person name="Walsh D.A."/>
            <person name="Denef V.J."/>
            <person name="McMahon K.D."/>
            <person name="Konstantinidis K.T."/>
            <person name="Eloe-Fadrosh E.A."/>
            <person name="Kyrpides N.C."/>
            <person name="Woyke T."/>
        </authorList>
    </citation>
    <scope>NUCLEOTIDE SEQUENCE</scope>
    <source>
        <strain evidence="2">GVMAG-M-3300023184-177</strain>
    </source>
</reference>
<dbReference type="SUPFAM" id="SSF53448">
    <property type="entry name" value="Nucleotide-diphospho-sugar transferases"/>
    <property type="match status" value="1"/>
</dbReference>
<dbReference type="Gene3D" id="3.90.550.20">
    <property type="match status" value="1"/>
</dbReference>
<evidence type="ECO:0008006" key="3">
    <source>
        <dbReference type="Google" id="ProtNLM"/>
    </source>
</evidence>
<dbReference type="GO" id="GO:0051999">
    <property type="term" value="P:mannosyl-inositol phosphorylceramide biosynthetic process"/>
    <property type="evidence" value="ECO:0007669"/>
    <property type="project" value="TreeGrafter"/>
</dbReference>
<dbReference type="PANTHER" id="PTHR32385">
    <property type="entry name" value="MANNOSYL PHOSPHORYLINOSITOL CERAMIDE SYNTHASE"/>
    <property type="match status" value="1"/>
</dbReference>
<dbReference type="GO" id="GO:0016020">
    <property type="term" value="C:membrane"/>
    <property type="evidence" value="ECO:0007669"/>
    <property type="project" value="GOC"/>
</dbReference>
<name>A0A6C0HW79_9ZZZZ</name>